<dbReference type="Pfam" id="PF01547">
    <property type="entry name" value="SBP_bac_1"/>
    <property type="match status" value="1"/>
</dbReference>
<dbReference type="Proteomes" id="UP001461341">
    <property type="component" value="Chromosome"/>
</dbReference>
<evidence type="ECO:0000256" key="2">
    <source>
        <dbReference type="ARBA" id="ARBA00008520"/>
    </source>
</evidence>
<dbReference type="InterPro" id="IPR050490">
    <property type="entry name" value="Bact_solute-bd_prot1"/>
</dbReference>
<gene>
    <name evidence="3" type="ORF">QBE54_07805</name>
</gene>
<keyword evidence="4" id="KW-1185">Reference proteome</keyword>
<reference evidence="3 4" key="1">
    <citation type="submission" date="2023-03" db="EMBL/GenBank/DDBJ databases">
        <title>Novel Species.</title>
        <authorList>
            <person name="Ma S."/>
        </authorList>
    </citation>
    <scope>NUCLEOTIDE SEQUENCE [LARGE SCALE GENOMIC DNA]</scope>
    <source>
        <strain evidence="3 4">B11</strain>
    </source>
</reference>
<evidence type="ECO:0000313" key="4">
    <source>
        <dbReference type="Proteomes" id="UP001461341"/>
    </source>
</evidence>
<dbReference type="SUPFAM" id="SSF53850">
    <property type="entry name" value="Periplasmic binding protein-like II"/>
    <property type="match status" value="1"/>
</dbReference>
<dbReference type="RefSeq" id="WP_369017639.1">
    <property type="nucleotide sequence ID" value="NZ_CP121689.1"/>
</dbReference>
<proteinExistence type="inferred from homology"/>
<dbReference type="PANTHER" id="PTHR43649:SF12">
    <property type="entry name" value="DIACETYLCHITOBIOSE BINDING PROTEIN DASA"/>
    <property type="match status" value="1"/>
</dbReference>
<comment type="similarity">
    <text evidence="2">Belongs to the bacterial solute-binding protein 1 family.</text>
</comment>
<evidence type="ECO:0000313" key="3">
    <source>
        <dbReference type="EMBL" id="WZL75492.1"/>
    </source>
</evidence>
<sequence>MIFGKTWKVALIGVSLVLMLCGMAWSQINWNAPKPWPERLLADKYILPEGWKEAVKGVEKIVFINSGSLAGDIATCMNMLRFEELTGIKVEAIPATPGEALSKGLTVLTTGDTSVHAVLANNPTFDLATLAATGKLSPVDDFWPEEVKALYNPNMANYLGWDGHYYLLPMTYIGHPIFYRKSWLEEIGAGLPSSFAELTQIGEKLREVKPEGYYPLIFTGTNPDIFETFLPLVYSQGRLMFENGRYHFDSPEAKNALSWLVEIIKKGLAPPESITWNFAGAGDFFSTGKAGFVLGLSSGTAYGFKVSPEVGTDFGAIAPPKWAPDTPDEHAGKGTVGCNSMVINSAIADNYKAALKLFGDYLRSLEAQRNELFVEGNDSGLLYLWENAEEEIKKVDWNLAKRAAEELGITAPTPVDSTADIPGFEGRREAALKAAFEIYPPGFNEIADVFVEVLAQAIQGEITVDEALQMVQEKADETLQ</sequence>
<organism evidence="3 4">
    <name type="scientific">Thermatribacter velox</name>
    <dbReference type="NCBI Taxonomy" id="3039681"/>
    <lineage>
        <taxon>Bacteria</taxon>
        <taxon>Pseudomonadati</taxon>
        <taxon>Atribacterota</taxon>
        <taxon>Atribacteria</taxon>
        <taxon>Atribacterales</taxon>
        <taxon>Thermatribacteraceae</taxon>
        <taxon>Thermatribacter</taxon>
    </lineage>
</organism>
<dbReference type="PANTHER" id="PTHR43649">
    <property type="entry name" value="ARABINOSE-BINDING PROTEIN-RELATED"/>
    <property type="match status" value="1"/>
</dbReference>
<dbReference type="EMBL" id="CP121689">
    <property type="protein sequence ID" value="WZL75492.1"/>
    <property type="molecule type" value="Genomic_DNA"/>
</dbReference>
<protein>
    <submittedName>
        <fullName evidence="3">Extracellular solute-binding protein</fullName>
    </submittedName>
</protein>
<dbReference type="Gene3D" id="3.40.190.10">
    <property type="entry name" value="Periplasmic binding protein-like II"/>
    <property type="match status" value="1"/>
</dbReference>
<name>A0ABZ2Y918_9BACT</name>
<dbReference type="InterPro" id="IPR006059">
    <property type="entry name" value="SBP"/>
</dbReference>
<evidence type="ECO:0000256" key="1">
    <source>
        <dbReference type="ARBA" id="ARBA00004418"/>
    </source>
</evidence>
<accession>A0ABZ2Y918</accession>
<comment type="subcellular location">
    <subcellularLocation>
        <location evidence="1">Periplasm</location>
    </subcellularLocation>
</comment>